<feature type="compositionally biased region" description="Basic residues" evidence="1">
    <location>
        <begin position="274"/>
        <end position="289"/>
    </location>
</feature>
<evidence type="ECO:0000313" key="2">
    <source>
        <dbReference type="EMBL" id="VDK47960.1"/>
    </source>
</evidence>
<accession>A0A3P6QWR7</accession>
<dbReference type="Proteomes" id="UP000281553">
    <property type="component" value="Unassembled WGS sequence"/>
</dbReference>
<evidence type="ECO:0000313" key="3">
    <source>
        <dbReference type="Proteomes" id="UP000281553"/>
    </source>
</evidence>
<proteinExistence type="predicted"/>
<gene>
    <name evidence="2" type="ORF">DILT_LOCUS1628</name>
</gene>
<keyword evidence="3" id="KW-1185">Reference proteome</keyword>
<feature type="compositionally biased region" description="Pro residues" evidence="1">
    <location>
        <begin position="164"/>
        <end position="174"/>
    </location>
</feature>
<protein>
    <submittedName>
        <fullName evidence="2">Uncharacterized protein</fullName>
    </submittedName>
</protein>
<evidence type="ECO:0000256" key="1">
    <source>
        <dbReference type="SAM" id="MobiDB-lite"/>
    </source>
</evidence>
<feature type="region of interest" description="Disordered" evidence="1">
    <location>
        <begin position="78"/>
        <end position="110"/>
    </location>
</feature>
<feature type="region of interest" description="Disordered" evidence="1">
    <location>
        <begin position="158"/>
        <end position="291"/>
    </location>
</feature>
<sequence>MMSDSKAASKWTRRHASSRIPLLKHSTLRHLDGDTGKSESSCQVPPLPSEACSRLPRHSKAVNCEATDYEVCSITGRSRPLRKPRKKTEQTDDESRDPEVSRDATMTVRRRRTKYRTRTLETADFSRELRGLDVIRSKLENMTDDQWNRVLAILSGNAGDGRPTSPPPPLPPAVPHKHTEDSLPWPRVPRGFSPACVERTVEPRETEPPPRGLVRKRERRRKCLSEGTHRHRQAAAEEEKAEGREGQGEGLGADHEPTMPSIDSVLTEKPPHSQTHHPVRRTREVHRRRERAEGDLPNYYYRARTEMQAEKIFGKH</sequence>
<feature type="compositionally biased region" description="Basic and acidic residues" evidence="1">
    <location>
        <begin position="223"/>
        <end position="257"/>
    </location>
</feature>
<name>A0A3P6QWR7_DIBLA</name>
<organism evidence="2 3">
    <name type="scientific">Dibothriocephalus latus</name>
    <name type="common">Fish tapeworm</name>
    <name type="synonym">Diphyllobothrium latum</name>
    <dbReference type="NCBI Taxonomy" id="60516"/>
    <lineage>
        <taxon>Eukaryota</taxon>
        <taxon>Metazoa</taxon>
        <taxon>Spiralia</taxon>
        <taxon>Lophotrochozoa</taxon>
        <taxon>Platyhelminthes</taxon>
        <taxon>Cestoda</taxon>
        <taxon>Eucestoda</taxon>
        <taxon>Diphyllobothriidea</taxon>
        <taxon>Diphyllobothriidae</taxon>
        <taxon>Dibothriocephalus</taxon>
    </lineage>
</organism>
<feature type="compositionally biased region" description="Basic residues" evidence="1">
    <location>
        <begin position="213"/>
        <end position="222"/>
    </location>
</feature>
<dbReference type="AlphaFoldDB" id="A0A3P6QWR7"/>
<feature type="compositionally biased region" description="Basic and acidic residues" evidence="1">
    <location>
        <begin position="199"/>
        <end position="208"/>
    </location>
</feature>
<dbReference type="EMBL" id="UYRU01012386">
    <property type="protein sequence ID" value="VDK47960.1"/>
    <property type="molecule type" value="Genomic_DNA"/>
</dbReference>
<reference evidence="2 3" key="1">
    <citation type="submission" date="2018-11" db="EMBL/GenBank/DDBJ databases">
        <authorList>
            <consortium name="Pathogen Informatics"/>
        </authorList>
    </citation>
    <scope>NUCLEOTIDE SEQUENCE [LARGE SCALE GENOMIC DNA]</scope>
</reference>
<feature type="region of interest" description="Disordered" evidence="1">
    <location>
        <begin position="1"/>
        <end position="53"/>
    </location>
</feature>